<dbReference type="InterPro" id="IPR032432">
    <property type="entry name" value="Radical_SAM_C"/>
</dbReference>
<name>A0A926EN02_9FIRM</name>
<dbReference type="Gene3D" id="3.80.30.20">
    <property type="entry name" value="tm_1862 like domain"/>
    <property type="match status" value="1"/>
</dbReference>
<keyword evidence="4" id="KW-0479">Metal-binding</keyword>
<keyword evidence="3" id="KW-0949">S-adenosyl-L-methionine</keyword>
<dbReference type="InterPro" id="IPR039661">
    <property type="entry name" value="ELP3"/>
</dbReference>
<dbReference type="NCBIfam" id="TIGR01212">
    <property type="entry name" value="TIGR01212 family radical SAM protein"/>
    <property type="match status" value="1"/>
</dbReference>
<dbReference type="Pfam" id="PF16199">
    <property type="entry name" value="Radical_SAM_C"/>
    <property type="match status" value="1"/>
</dbReference>
<dbReference type="EMBL" id="JACRTD010000012">
    <property type="protein sequence ID" value="MBC8586473.1"/>
    <property type="molecule type" value="Genomic_DNA"/>
</dbReference>
<dbReference type="GO" id="GO:0046872">
    <property type="term" value="F:metal ion binding"/>
    <property type="evidence" value="ECO:0007669"/>
    <property type="project" value="UniProtKB-KW"/>
</dbReference>
<evidence type="ECO:0000313" key="9">
    <source>
        <dbReference type="Proteomes" id="UP000623678"/>
    </source>
</evidence>
<evidence type="ECO:0000256" key="3">
    <source>
        <dbReference type="ARBA" id="ARBA00022691"/>
    </source>
</evidence>
<dbReference type="PROSITE" id="PS51918">
    <property type="entry name" value="RADICAL_SAM"/>
    <property type="match status" value="1"/>
</dbReference>
<dbReference type="Proteomes" id="UP000623678">
    <property type="component" value="Unassembled WGS sequence"/>
</dbReference>
<dbReference type="InterPro" id="IPR007197">
    <property type="entry name" value="rSAM"/>
</dbReference>
<dbReference type="InterPro" id="IPR006638">
    <property type="entry name" value="Elp3/MiaA/NifB-like_rSAM"/>
</dbReference>
<dbReference type="SUPFAM" id="SSF102114">
    <property type="entry name" value="Radical SAM enzymes"/>
    <property type="match status" value="1"/>
</dbReference>
<dbReference type="SFLD" id="SFLDS00029">
    <property type="entry name" value="Radical_SAM"/>
    <property type="match status" value="1"/>
</dbReference>
<dbReference type="InterPro" id="IPR058240">
    <property type="entry name" value="rSAM_sf"/>
</dbReference>
<evidence type="ECO:0000256" key="1">
    <source>
        <dbReference type="ARBA" id="ARBA00001966"/>
    </source>
</evidence>
<feature type="domain" description="Radical SAM core" evidence="7">
    <location>
        <begin position="24"/>
        <end position="265"/>
    </location>
</feature>
<evidence type="ECO:0000256" key="5">
    <source>
        <dbReference type="ARBA" id="ARBA00023004"/>
    </source>
</evidence>
<dbReference type="PANTHER" id="PTHR11135">
    <property type="entry name" value="HISTONE ACETYLTRANSFERASE-RELATED"/>
    <property type="match status" value="1"/>
</dbReference>
<evidence type="ECO:0000256" key="6">
    <source>
        <dbReference type="ARBA" id="ARBA00023014"/>
    </source>
</evidence>
<evidence type="ECO:0000256" key="4">
    <source>
        <dbReference type="ARBA" id="ARBA00022723"/>
    </source>
</evidence>
<dbReference type="SMART" id="SM00729">
    <property type="entry name" value="Elp3"/>
    <property type="match status" value="1"/>
</dbReference>
<dbReference type="PANTHER" id="PTHR11135:SF1">
    <property type="entry name" value="PROTEIN YHCC"/>
    <property type="match status" value="1"/>
</dbReference>
<reference evidence="8" key="1">
    <citation type="submission" date="2020-08" db="EMBL/GenBank/DDBJ databases">
        <title>Genome public.</title>
        <authorList>
            <person name="Liu C."/>
            <person name="Sun Q."/>
        </authorList>
    </citation>
    <scope>NUCLEOTIDE SEQUENCE</scope>
    <source>
        <strain evidence="8">NSJ-64</strain>
    </source>
</reference>
<organism evidence="8 9">
    <name type="scientific">Youxingia wuxianensis</name>
    <dbReference type="NCBI Taxonomy" id="2763678"/>
    <lineage>
        <taxon>Bacteria</taxon>
        <taxon>Bacillati</taxon>
        <taxon>Bacillota</taxon>
        <taxon>Clostridia</taxon>
        <taxon>Eubacteriales</taxon>
        <taxon>Oscillospiraceae</taxon>
        <taxon>Youxingia</taxon>
    </lineage>
</organism>
<dbReference type="Pfam" id="PF04055">
    <property type="entry name" value="Radical_SAM"/>
    <property type="match status" value="1"/>
</dbReference>
<evidence type="ECO:0000259" key="7">
    <source>
        <dbReference type="PROSITE" id="PS51918"/>
    </source>
</evidence>
<dbReference type="SFLD" id="SFLDG01086">
    <property type="entry name" value="elongater_protein-like"/>
    <property type="match status" value="1"/>
</dbReference>
<keyword evidence="2" id="KW-0004">4Fe-4S</keyword>
<evidence type="ECO:0000313" key="8">
    <source>
        <dbReference type="EMBL" id="MBC8586473.1"/>
    </source>
</evidence>
<dbReference type="InterPro" id="IPR023404">
    <property type="entry name" value="rSAM_horseshoe"/>
</dbReference>
<evidence type="ECO:0000256" key="2">
    <source>
        <dbReference type="ARBA" id="ARBA00022485"/>
    </source>
</evidence>
<accession>A0A926EN02</accession>
<dbReference type="SFLD" id="SFLDG01091">
    <property type="entry name" value="uncharacterized_CHP01210-like"/>
    <property type="match status" value="1"/>
</dbReference>
<dbReference type="InterPro" id="IPR005911">
    <property type="entry name" value="YhcC-like"/>
</dbReference>
<dbReference type="RefSeq" id="WP_262396193.1">
    <property type="nucleotide sequence ID" value="NZ_JACRTD010000012.1"/>
</dbReference>
<proteinExistence type="predicted"/>
<gene>
    <name evidence="8" type="ORF">H8705_12870</name>
</gene>
<dbReference type="GO" id="GO:0051539">
    <property type="term" value="F:4 iron, 4 sulfur cluster binding"/>
    <property type="evidence" value="ECO:0007669"/>
    <property type="project" value="UniProtKB-KW"/>
</dbReference>
<dbReference type="GO" id="GO:0003824">
    <property type="term" value="F:catalytic activity"/>
    <property type="evidence" value="ECO:0007669"/>
    <property type="project" value="InterPro"/>
</dbReference>
<protein>
    <submittedName>
        <fullName evidence="8">TIGR01212 family radical SAM protein</fullName>
    </submittedName>
</protein>
<keyword evidence="6" id="KW-0411">Iron-sulfur</keyword>
<sequence length="313" mass="35272">MNTPFLYSLDNKRYHTYNYYLTSRFGEKVSRISLNGGFTCPNIDGTKGTGGCIYCSSAGSGEFAGNKNREISEQFEEISRKMGEKWDTPKHIAYFQANTNTYAPLEKLKRLYTQALACPGVVGLSIATRPDCLPEEVCDYLQELSQQTYVTVELGLQTIHNATGEKINRCHTYEEFLNGYEKLRRRNIPIGVHLINGLPGETPEMMVASAKAVGQLQPHLIKIHLLHVLEGTRLAQMYREGKVPLLSLSQYVQIVCDQLEWLPPETVLGRLTGDGDPKALLGPFWSLKKLVVLNEIDKELLRRDSWQGKKLSS</sequence>
<comment type="cofactor">
    <cofactor evidence="1">
        <name>[4Fe-4S] cluster</name>
        <dbReference type="ChEBI" id="CHEBI:49883"/>
    </cofactor>
</comment>
<dbReference type="AlphaFoldDB" id="A0A926EN02"/>
<comment type="caution">
    <text evidence="8">The sequence shown here is derived from an EMBL/GenBank/DDBJ whole genome shotgun (WGS) entry which is preliminary data.</text>
</comment>
<keyword evidence="9" id="KW-1185">Reference proteome</keyword>
<keyword evidence="5" id="KW-0408">Iron</keyword>